<evidence type="ECO:0000313" key="10">
    <source>
        <dbReference type="EMBL" id="TGN11915.1"/>
    </source>
</evidence>
<evidence type="ECO:0000256" key="5">
    <source>
        <dbReference type="NCBIfam" id="TIGR00112"/>
    </source>
</evidence>
<dbReference type="InterPro" id="IPR008927">
    <property type="entry name" value="6-PGluconate_DH-like_C_sf"/>
</dbReference>
<dbReference type="Proteomes" id="UP000298264">
    <property type="component" value="Unassembled WGS sequence"/>
</dbReference>
<dbReference type="Gene3D" id="1.10.3730.10">
    <property type="entry name" value="ProC C-terminal domain-like"/>
    <property type="match status" value="1"/>
</dbReference>
<dbReference type="PROSITE" id="PS00521">
    <property type="entry name" value="P5CR"/>
    <property type="match status" value="1"/>
</dbReference>
<dbReference type="EMBL" id="RQHV01000036">
    <property type="protein sequence ID" value="TGN11915.1"/>
    <property type="molecule type" value="Genomic_DNA"/>
</dbReference>
<comment type="pathway">
    <text evidence="4 7">Amino-acid biosynthesis; L-proline biosynthesis; L-proline from L-glutamate 5-semialdehyde: step 1/1.</text>
</comment>
<proteinExistence type="inferred from homology"/>
<dbReference type="Pfam" id="PF03807">
    <property type="entry name" value="F420_oxidored"/>
    <property type="match status" value="1"/>
</dbReference>
<dbReference type="SUPFAM" id="SSF51735">
    <property type="entry name" value="NAD(P)-binding Rossmann-fold domains"/>
    <property type="match status" value="1"/>
</dbReference>
<dbReference type="AlphaFoldDB" id="A0A4R9LQQ6"/>
<dbReference type="GO" id="GO:0005737">
    <property type="term" value="C:cytoplasm"/>
    <property type="evidence" value="ECO:0007669"/>
    <property type="project" value="UniProtKB-SubCell"/>
</dbReference>
<dbReference type="NCBIfam" id="TIGR00112">
    <property type="entry name" value="proC"/>
    <property type="match status" value="1"/>
</dbReference>
<evidence type="ECO:0000256" key="1">
    <source>
        <dbReference type="ARBA" id="ARBA00005525"/>
    </source>
</evidence>
<dbReference type="InterPro" id="IPR028939">
    <property type="entry name" value="P5C_Rdtase_cat_N"/>
</dbReference>
<dbReference type="GO" id="GO:0004735">
    <property type="term" value="F:pyrroline-5-carboxylate reductase activity"/>
    <property type="evidence" value="ECO:0007669"/>
    <property type="project" value="UniProtKB-UniRule"/>
</dbReference>
<comment type="catalytic activity">
    <reaction evidence="4">
        <text>L-proline + NAD(+) = (S)-1-pyrroline-5-carboxylate + NADH + 2 H(+)</text>
        <dbReference type="Rhea" id="RHEA:14105"/>
        <dbReference type="ChEBI" id="CHEBI:15378"/>
        <dbReference type="ChEBI" id="CHEBI:17388"/>
        <dbReference type="ChEBI" id="CHEBI:57540"/>
        <dbReference type="ChEBI" id="CHEBI:57945"/>
        <dbReference type="ChEBI" id="CHEBI:60039"/>
        <dbReference type="EC" id="1.5.1.2"/>
    </reaction>
</comment>
<keyword evidence="4 7" id="KW-0641">Proline biosynthesis</keyword>
<dbReference type="HAMAP" id="MF_01925">
    <property type="entry name" value="P5C_reductase"/>
    <property type="match status" value="1"/>
</dbReference>
<dbReference type="InterPro" id="IPR029036">
    <property type="entry name" value="P5CR_dimer"/>
</dbReference>
<dbReference type="FunFam" id="1.10.3730.10:FF:000001">
    <property type="entry name" value="Pyrroline-5-carboxylate reductase"/>
    <property type="match status" value="1"/>
</dbReference>
<dbReference type="RefSeq" id="WP_135763359.1">
    <property type="nucleotide sequence ID" value="NZ_RQHV01000036.1"/>
</dbReference>
<dbReference type="OrthoDB" id="9805754at2"/>
<keyword evidence="2 4" id="KW-0521">NADP</keyword>
<keyword evidence="4" id="KW-0963">Cytoplasm</keyword>
<comment type="subcellular location">
    <subcellularLocation>
        <location evidence="4">Cytoplasm</location>
    </subcellularLocation>
</comment>
<evidence type="ECO:0000313" key="11">
    <source>
        <dbReference type="Proteomes" id="UP000298264"/>
    </source>
</evidence>
<evidence type="ECO:0000256" key="3">
    <source>
        <dbReference type="ARBA" id="ARBA00023002"/>
    </source>
</evidence>
<name>A0A4R9LQQ6_9LEPT</name>
<dbReference type="InterPro" id="IPR000304">
    <property type="entry name" value="Pyrroline-COOH_reductase"/>
</dbReference>
<comment type="function">
    <text evidence="4">Catalyzes the reduction of 1-pyrroline-5-carboxylate (PCA) to L-proline.</text>
</comment>
<dbReference type="Pfam" id="PF14748">
    <property type="entry name" value="P5CR_dimer"/>
    <property type="match status" value="1"/>
</dbReference>
<comment type="similarity">
    <text evidence="1 4 7">Belongs to the pyrroline-5-carboxylate reductase family.</text>
</comment>
<keyword evidence="11" id="KW-1185">Reference proteome</keyword>
<evidence type="ECO:0000259" key="9">
    <source>
        <dbReference type="Pfam" id="PF14748"/>
    </source>
</evidence>
<dbReference type="GO" id="GO:0055129">
    <property type="term" value="P:L-proline biosynthetic process"/>
    <property type="evidence" value="ECO:0007669"/>
    <property type="project" value="UniProtKB-UniRule"/>
</dbReference>
<evidence type="ECO:0000256" key="6">
    <source>
        <dbReference type="PIRSR" id="PIRSR000193-1"/>
    </source>
</evidence>
<dbReference type="UniPathway" id="UPA00098">
    <property type="reaction ID" value="UER00361"/>
</dbReference>
<dbReference type="SUPFAM" id="SSF48179">
    <property type="entry name" value="6-phosphogluconate dehydrogenase C-terminal domain-like"/>
    <property type="match status" value="1"/>
</dbReference>
<feature type="domain" description="Pyrroline-5-carboxylate reductase dimerisation" evidence="9">
    <location>
        <begin position="151"/>
        <end position="260"/>
    </location>
</feature>
<organism evidence="10 11">
    <name type="scientific">Leptospira ilyithenensis</name>
    <dbReference type="NCBI Taxonomy" id="2484901"/>
    <lineage>
        <taxon>Bacteria</taxon>
        <taxon>Pseudomonadati</taxon>
        <taxon>Spirochaetota</taxon>
        <taxon>Spirochaetia</taxon>
        <taxon>Leptospirales</taxon>
        <taxon>Leptospiraceae</taxon>
        <taxon>Leptospira</taxon>
    </lineage>
</organism>
<evidence type="ECO:0000259" key="8">
    <source>
        <dbReference type="Pfam" id="PF03807"/>
    </source>
</evidence>
<feature type="domain" description="Pyrroline-5-carboxylate reductase catalytic N-terminal" evidence="8">
    <location>
        <begin position="9"/>
        <end position="91"/>
    </location>
</feature>
<comment type="catalytic activity">
    <reaction evidence="4 7">
        <text>L-proline + NADP(+) = (S)-1-pyrroline-5-carboxylate + NADPH + 2 H(+)</text>
        <dbReference type="Rhea" id="RHEA:14109"/>
        <dbReference type="ChEBI" id="CHEBI:15378"/>
        <dbReference type="ChEBI" id="CHEBI:17388"/>
        <dbReference type="ChEBI" id="CHEBI:57783"/>
        <dbReference type="ChEBI" id="CHEBI:58349"/>
        <dbReference type="ChEBI" id="CHEBI:60039"/>
        <dbReference type="EC" id="1.5.1.2"/>
    </reaction>
</comment>
<dbReference type="PANTHER" id="PTHR11645:SF0">
    <property type="entry name" value="PYRROLINE-5-CARBOXYLATE REDUCTASE 3"/>
    <property type="match status" value="1"/>
</dbReference>
<feature type="binding site" evidence="6">
    <location>
        <begin position="66"/>
        <end position="69"/>
    </location>
    <ligand>
        <name>NADP(+)</name>
        <dbReference type="ChEBI" id="CHEBI:58349"/>
    </ligand>
</feature>
<dbReference type="EC" id="1.5.1.2" evidence="4 5"/>
<evidence type="ECO:0000256" key="7">
    <source>
        <dbReference type="RuleBase" id="RU003903"/>
    </source>
</evidence>
<protein>
    <recommendedName>
        <fullName evidence="4 5">Pyrroline-5-carboxylate reductase</fullName>
        <shortName evidence="4">P5C reductase</shortName>
        <shortName evidence="4">P5CR</shortName>
        <ecNumber evidence="4 5">1.5.1.2</ecNumber>
    </recommendedName>
    <alternativeName>
        <fullName evidence="4">PCA reductase</fullName>
    </alternativeName>
</protein>
<comment type="caution">
    <text evidence="10">The sequence shown here is derived from an EMBL/GenBank/DDBJ whole genome shotgun (WGS) entry which is preliminary data.</text>
</comment>
<dbReference type="InterPro" id="IPR036291">
    <property type="entry name" value="NAD(P)-bd_dom_sf"/>
</dbReference>
<evidence type="ECO:0000256" key="4">
    <source>
        <dbReference type="HAMAP-Rule" id="MF_01925"/>
    </source>
</evidence>
<reference evidence="10" key="1">
    <citation type="journal article" date="2019" name="PLoS Negl. Trop. Dis.">
        <title>Revisiting the worldwide diversity of Leptospira species in the environment.</title>
        <authorList>
            <person name="Vincent A.T."/>
            <person name="Schiettekatte O."/>
            <person name="Bourhy P."/>
            <person name="Veyrier F.J."/>
            <person name="Picardeau M."/>
        </authorList>
    </citation>
    <scope>NUCLEOTIDE SEQUENCE [LARGE SCALE GENOMIC DNA]</scope>
    <source>
        <strain evidence="10">201400974</strain>
    </source>
</reference>
<dbReference type="PIRSF" id="PIRSF000193">
    <property type="entry name" value="Pyrrol-5-carb_rd"/>
    <property type="match status" value="1"/>
</dbReference>
<accession>A0A4R9LQQ6</accession>
<dbReference type="Gene3D" id="3.40.50.720">
    <property type="entry name" value="NAD(P)-binding Rossmann-like Domain"/>
    <property type="match status" value="1"/>
</dbReference>
<keyword evidence="3 4" id="KW-0560">Oxidoreductase</keyword>
<dbReference type="InterPro" id="IPR053790">
    <property type="entry name" value="P5CR-like_CS"/>
</dbReference>
<evidence type="ECO:0000256" key="2">
    <source>
        <dbReference type="ARBA" id="ARBA00022857"/>
    </source>
</evidence>
<dbReference type="PANTHER" id="PTHR11645">
    <property type="entry name" value="PYRROLINE-5-CARBOXYLATE REDUCTASE"/>
    <property type="match status" value="1"/>
</dbReference>
<keyword evidence="4 7" id="KW-0028">Amino-acid biosynthesis</keyword>
<sequence length="264" mass="27744">MEQTNRHNVGVVGLGKMGGAIALGIHASGKGFVYGYDPFTKTQIPGIEYKSGIPSLEEMADIIILAVKPNDIALVVGEFKKPKTFLSIAAGISVATIQSGAPKGSKVSRLMPNLPLVVGRGAVGFFGEPSLDSLVVDLFSSLGTVVRLDKESLLDAVTGLSGSGPAYVMTFLHALAEGGLKAGLSYSQSLDLALETIAGSVEYFRKLKESDANLHPMEVRNWVTSPGGTTIYGLDALERKGFTTSVRDAVTEAAKRSKELGGKE</sequence>
<gene>
    <name evidence="4 10" type="primary">proC</name>
    <name evidence="10" type="ORF">EHS11_05235</name>
</gene>